<accession>A0ABN8QG63</accession>
<organism evidence="1 2">
    <name type="scientific">Porites lobata</name>
    <dbReference type="NCBI Taxonomy" id="104759"/>
    <lineage>
        <taxon>Eukaryota</taxon>
        <taxon>Metazoa</taxon>
        <taxon>Cnidaria</taxon>
        <taxon>Anthozoa</taxon>
        <taxon>Hexacorallia</taxon>
        <taxon>Scleractinia</taxon>
        <taxon>Fungiina</taxon>
        <taxon>Poritidae</taxon>
        <taxon>Porites</taxon>
    </lineage>
</organism>
<dbReference type="Proteomes" id="UP001159405">
    <property type="component" value="Unassembled WGS sequence"/>
</dbReference>
<comment type="caution">
    <text evidence="1">The sequence shown here is derived from an EMBL/GenBank/DDBJ whole genome shotgun (WGS) entry which is preliminary data.</text>
</comment>
<reference evidence="1 2" key="1">
    <citation type="submission" date="2022-05" db="EMBL/GenBank/DDBJ databases">
        <authorList>
            <consortium name="Genoscope - CEA"/>
            <person name="William W."/>
        </authorList>
    </citation>
    <scope>NUCLEOTIDE SEQUENCE [LARGE SCALE GENOMIC DNA]</scope>
</reference>
<keyword evidence="2" id="KW-1185">Reference proteome</keyword>
<sequence length="136" mass="15882">MKAVIQKLGPILYHGRLLNKSQYVSVRHHGFAYFMERSLWMTSTLERCFLFYLSQYERDVLTKALSTKLLASFQQDAIFGVYEQYNMTCMTCAVTNTRDQLQSHVVTMARYHFVCRPIPSSMRMANGMQGRELEAF</sequence>
<name>A0ABN8QG63_9CNID</name>
<evidence type="ECO:0000313" key="2">
    <source>
        <dbReference type="Proteomes" id="UP001159405"/>
    </source>
</evidence>
<dbReference type="EMBL" id="CALNXK010000125">
    <property type="protein sequence ID" value="CAH3163082.1"/>
    <property type="molecule type" value="Genomic_DNA"/>
</dbReference>
<evidence type="ECO:0000313" key="1">
    <source>
        <dbReference type="EMBL" id="CAH3163082.1"/>
    </source>
</evidence>
<proteinExistence type="predicted"/>
<gene>
    <name evidence="1" type="ORF">PLOB_00005594</name>
</gene>
<protein>
    <submittedName>
        <fullName evidence="1">Uncharacterized protein</fullName>
    </submittedName>
</protein>